<evidence type="ECO:0000313" key="2">
    <source>
        <dbReference type="Proteomes" id="UP000199444"/>
    </source>
</evidence>
<protein>
    <submittedName>
        <fullName evidence="1">Spore germination protein PE</fullName>
    </submittedName>
</protein>
<dbReference type="RefSeq" id="WP_092493637.1">
    <property type="nucleotide sequence ID" value="NZ_FNKD01000003.1"/>
</dbReference>
<reference evidence="1 2" key="1">
    <citation type="submission" date="2016-10" db="EMBL/GenBank/DDBJ databases">
        <authorList>
            <person name="de Groot N.N."/>
        </authorList>
    </citation>
    <scope>NUCLEOTIDE SEQUENCE [LARGE SCALE GENOMIC DNA]</scope>
    <source>
        <strain evidence="1 2">CGMCC 1.10449</strain>
    </source>
</reference>
<gene>
    <name evidence="1" type="ORF">SAMN05216231_2858</name>
</gene>
<organism evidence="1 2">
    <name type="scientific">Virgibacillus salinus</name>
    <dbReference type="NCBI Taxonomy" id="553311"/>
    <lineage>
        <taxon>Bacteria</taxon>
        <taxon>Bacillati</taxon>
        <taxon>Bacillota</taxon>
        <taxon>Bacilli</taxon>
        <taxon>Bacillales</taxon>
        <taxon>Bacillaceae</taxon>
        <taxon>Virgibacillus</taxon>
    </lineage>
</organism>
<keyword evidence="2" id="KW-1185">Reference proteome</keyword>
<name>A0A1H1EF87_9BACI</name>
<dbReference type="InterPro" id="IPR024496">
    <property type="entry name" value="Spore_germ_GerPE"/>
</dbReference>
<sequence>MQKRTASVRRIRVHGLTYSGIFNIGDTLNARPKSRGIAIQKEGATFANDEGLYFNRFSLFQRDANWPINATEVQKNTLNHSNVIKIGNISILGVSQSSILHIGNLNELSAEARVKHFRQYTTGTDNNMTS</sequence>
<proteinExistence type="predicted"/>
<evidence type="ECO:0000313" key="1">
    <source>
        <dbReference type="EMBL" id="SDQ87294.1"/>
    </source>
</evidence>
<dbReference type="EMBL" id="FNKD01000003">
    <property type="protein sequence ID" value="SDQ87294.1"/>
    <property type="molecule type" value="Genomic_DNA"/>
</dbReference>
<dbReference type="AlphaFoldDB" id="A0A1H1EF87"/>
<dbReference type="Pfam" id="PF10970">
    <property type="entry name" value="GerPE"/>
    <property type="match status" value="1"/>
</dbReference>
<dbReference type="Proteomes" id="UP000199444">
    <property type="component" value="Unassembled WGS sequence"/>
</dbReference>
<accession>A0A1H1EF87</accession>
<dbReference type="STRING" id="553311.SAMN05216231_2858"/>